<proteinExistence type="predicted"/>
<accession>A0AAN9R5G2</accession>
<dbReference type="InterPro" id="IPR046342">
    <property type="entry name" value="CBS_dom_sf"/>
</dbReference>
<name>A0AAN9R5G2_CANGL</name>
<dbReference type="AlphaFoldDB" id="A0AAN9R5G2"/>
<dbReference type="SUPFAM" id="SSF54631">
    <property type="entry name" value="CBS-domain pair"/>
    <property type="match status" value="1"/>
</dbReference>
<organism evidence="1 2">
    <name type="scientific">Canavalia gladiata</name>
    <name type="common">Sword bean</name>
    <name type="synonym">Dolichos gladiatus</name>
    <dbReference type="NCBI Taxonomy" id="3824"/>
    <lineage>
        <taxon>Eukaryota</taxon>
        <taxon>Viridiplantae</taxon>
        <taxon>Streptophyta</taxon>
        <taxon>Embryophyta</taxon>
        <taxon>Tracheophyta</taxon>
        <taxon>Spermatophyta</taxon>
        <taxon>Magnoliopsida</taxon>
        <taxon>eudicotyledons</taxon>
        <taxon>Gunneridae</taxon>
        <taxon>Pentapetalae</taxon>
        <taxon>rosids</taxon>
        <taxon>fabids</taxon>
        <taxon>Fabales</taxon>
        <taxon>Fabaceae</taxon>
        <taxon>Papilionoideae</taxon>
        <taxon>50 kb inversion clade</taxon>
        <taxon>NPAAA clade</taxon>
        <taxon>indigoferoid/millettioid clade</taxon>
        <taxon>Phaseoleae</taxon>
        <taxon>Canavalia</taxon>
    </lineage>
</organism>
<evidence type="ECO:0000313" key="2">
    <source>
        <dbReference type="Proteomes" id="UP001367508"/>
    </source>
</evidence>
<keyword evidence="2" id="KW-1185">Reference proteome</keyword>
<protein>
    <recommendedName>
        <fullName evidence="3">CBS domain-containing protein</fullName>
    </recommendedName>
</protein>
<reference evidence="1 2" key="1">
    <citation type="submission" date="2024-01" db="EMBL/GenBank/DDBJ databases">
        <title>The genomes of 5 underutilized Papilionoideae crops provide insights into root nodulation and disease resistanc.</title>
        <authorList>
            <person name="Jiang F."/>
        </authorList>
    </citation>
    <scope>NUCLEOTIDE SEQUENCE [LARGE SCALE GENOMIC DNA]</scope>
    <source>
        <strain evidence="1">LVBAO_FW01</strain>
        <tissue evidence="1">Leaves</tissue>
    </source>
</reference>
<dbReference type="EMBL" id="JAYMYQ010000001">
    <property type="protein sequence ID" value="KAK7358654.1"/>
    <property type="molecule type" value="Genomic_DNA"/>
</dbReference>
<evidence type="ECO:0000313" key="1">
    <source>
        <dbReference type="EMBL" id="KAK7358654.1"/>
    </source>
</evidence>
<gene>
    <name evidence="1" type="ORF">VNO77_00592</name>
</gene>
<comment type="caution">
    <text evidence="1">The sequence shown here is derived from an EMBL/GenBank/DDBJ whole genome shotgun (WGS) entry which is preliminary data.</text>
</comment>
<evidence type="ECO:0008006" key="3">
    <source>
        <dbReference type="Google" id="ProtNLM"/>
    </source>
</evidence>
<dbReference type="Proteomes" id="UP001367508">
    <property type="component" value="Unassembled WGS sequence"/>
</dbReference>
<sequence length="214" mass="23941">MRFTLSYLKMTKKVMTPNQECATIDTPIVDALCTMHDGKFLLLPMIGRDGIVVATVDVIHIIHVAVVTTSQVGKTANLNNEAANSMIQKFWDLGMALTPNDEGIDLQSALYHVGQCHLNVTGLHVFSQSMHIVSLLWVSLLSHSSCTQNVRPPQFKYLSLAEVITSIIHRDSDDIDPQELTPNFAMFQDVIFILSECFFLFLMQASQCVPRMKN</sequence>